<dbReference type="PANTHER" id="PTHR11795">
    <property type="entry name" value="BRANCHED-CHAIN AMINO ACID TRANSPORT SYSTEM PERMEASE PROTEIN LIVH"/>
    <property type="match status" value="1"/>
</dbReference>
<feature type="transmembrane region" description="Helical" evidence="9">
    <location>
        <begin position="36"/>
        <end position="60"/>
    </location>
</feature>
<evidence type="ECO:0000256" key="3">
    <source>
        <dbReference type="ARBA" id="ARBA00022475"/>
    </source>
</evidence>
<dbReference type="Pfam" id="PF02653">
    <property type="entry name" value="BPD_transp_2"/>
    <property type="match status" value="1"/>
</dbReference>
<dbReference type="CDD" id="cd06582">
    <property type="entry name" value="TM_PBP1_LivH_like"/>
    <property type="match status" value="1"/>
</dbReference>
<sequence length="317" mass="33262">MHRSKPAPILEIPCHLHYTKPSSHFKQLETNLYTDLLQYIFSGLTGGAIYALIALGFCVVSNTMGIVNFIQVDFVTLGGMFMFSALFALGLPTVPALGLSVCLVALVAMVVERIGLRPARSDNHLVLIFLTVGLSIILRGIIKIVWGKNRMALPPLTPDVPVQILGASVLPQALWILGLTVVAIAVLTWFFHRTSLGLCMRAVASNPTAAAVVGIASGRIRLTSYAIAGALGGLAGVLVTPITTLNYDVGVLLGLKGFAAAILGGFGSFPGAILGGLGLGLLESLSAGYLSSAYKDVVAFVVLLLVLFVRPKGLLGK</sequence>
<dbReference type="InterPro" id="IPR052157">
    <property type="entry name" value="BCAA_transport_permease"/>
</dbReference>
<name>C7LTE7_DESBD</name>
<dbReference type="OrthoDB" id="9807115at2"/>
<dbReference type="STRING" id="525897.Dbac_1408"/>
<dbReference type="KEGG" id="dba:Dbac_1408"/>
<dbReference type="PANTHER" id="PTHR11795:SF450">
    <property type="entry name" value="ABC TRANSPORTER PERMEASE PROTEIN"/>
    <property type="match status" value="1"/>
</dbReference>
<evidence type="ECO:0000256" key="6">
    <source>
        <dbReference type="ARBA" id="ARBA00022989"/>
    </source>
</evidence>
<keyword evidence="7 9" id="KW-0472">Membrane</keyword>
<feature type="transmembrane region" description="Helical" evidence="9">
    <location>
        <begin position="257"/>
        <end position="282"/>
    </location>
</feature>
<dbReference type="EMBL" id="CP001629">
    <property type="protein sequence ID" value="ACU89504.1"/>
    <property type="molecule type" value="Genomic_DNA"/>
</dbReference>
<evidence type="ECO:0000256" key="7">
    <source>
        <dbReference type="ARBA" id="ARBA00023136"/>
    </source>
</evidence>
<evidence type="ECO:0000256" key="2">
    <source>
        <dbReference type="ARBA" id="ARBA00022448"/>
    </source>
</evidence>
<dbReference type="Proteomes" id="UP000002216">
    <property type="component" value="Chromosome"/>
</dbReference>
<reference evidence="10 11" key="1">
    <citation type="journal article" date="2009" name="Stand. Genomic Sci.">
        <title>Complete genome sequence of Desulfomicrobium baculatum type strain (X).</title>
        <authorList>
            <person name="Copeland A."/>
            <person name="Spring S."/>
            <person name="Goker M."/>
            <person name="Schneider S."/>
            <person name="Lapidus A."/>
            <person name="Del Rio T.G."/>
            <person name="Tice H."/>
            <person name="Cheng J.F."/>
            <person name="Chen F."/>
            <person name="Nolan M."/>
            <person name="Bruce D."/>
            <person name="Goodwin L."/>
            <person name="Pitluck S."/>
            <person name="Ivanova N."/>
            <person name="Mavrommatis K."/>
            <person name="Ovchinnikova G."/>
            <person name="Pati A."/>
            <person name="Chen A."/>
            <person name="Palaniappan K."/>
            <person name="Land M."/>
            <person name="Hauser L."/>
            <person name="Chang Y.J."/>
            <person name="Jeffries C.C."/>
            <person name="Meincke L."/>
            <person name="Sims D."/>
            <person name="Brettin T."/>
            <person name="Detter J.C."/>
            <person name="Han C."/>
            <person name="Chain P."/>
            <person name="Bristow J."/>
            <person name="Eisen J.A."/>
            <person name="Markowitz V."/>
            <person name="Hugenholtz P."/>
            <person name="Kyrpides N.C."/>
            <person name="Klenk H.P."/>
            <person name="Lucas S."/>
        </authorList>
    </citation>
    <scope>NUCLEOTIDE SEQUENCE [LARGE SCALE GENOMIC DNA]</scope>
    <source>
        <strain evidence="11">DSM 4028 / VKM B-1378 / X</strain>
    </source>
</reference>
<evidence type="ECO:0000256" key="4">
    <source>
        <dbReference type="ARBA" id="ARBA00022692"/>
    </source>
</evidence>
<dbReference type="GO" id="GO:0006865">
    <property type="term" value="P:amino acid transport"/>
    <property type="evidence" value="ECO:0007669"/>
    <property type="project" value="UniProtKB-KW"/>
</dbReference>
<protein>
    <submittedName>
        <fullName evidence="10">Inner-membrane translocator</fullName>
    </submittedName>
</protein>
<feature type="transmembrane region" description="Helical" evidence="9">
    <location>
        <begin position="173"/>
        <end position="191"/>
    </location>
</feature>
<evidence type="ECO:0000256" key="9">
    <source>
        <dbReference type="SAM" id="Phobius"/>
    </source>
</evidence>
<dbReference type="eggNOG" id="COG0559">
    <property type="taxonomic scope" value="Bacteria"/>
</dbReference>
<keyword evidence="2" id="KW-0813">Transport</keyword>
<dbReference type="InterPro" id="IPR001851">
    <property type="entry name" value="ABC_transp_permease"/>
</dbReference>
<evidence type="ECO:0000256" key="8">
    <source>
        <dbReference type="ARBA" id="ARBA00037998"/>
    </source>
</evidence>
<organism evidence="10 11">
    <name type="scientific">Desulfomicrobium baculatum (strain DSM 4028 / VKM B-1378 / X)</name>
    <name type="common">Desulfovibrio baculatus</name>
    <dbReference type="NCBI Taxonomy" id="525897"/>
    <lineage>
        <taxon>Bacteria</taxon>
        <taxon>Pseudomonadati</taxon>
        <taxon>Thermodesulfobacteriota</taxon>
        <taxon>Desulfovibrionia</taxon>
        <taxon>Desulfovibrionales</taxon>
        <taxon>Desulfomicrobiaceae</taxon>
        <taxon>Desulfomicrobium</taxon>
    </lineage>
</organism>
<evidence type="ECO:0000313" key="11">
    <source>
        <dbReference type="Proteomes" id="UP000002216"/>
    </source>
</evidence>
<dbReference type="AlphaFoldDB" id="C7LTE7"/>
<evidence type="ECO:0000313" key="10">
    <source>
        <dbReference type="EMBL" id="ACU89504.1"/>
    </source>
</evidence>
<evidence type="ECO:0000256" key="1">
    <source>
        <dbReference type="ARBA" id="ARBA00004651"/>
    </source>
</evidence>
<comment type="similarity">
    <text evidence="8">Belongs to the binding-protein-dependent transport system permease family. LivHM subfamily.</text>
</comment>
<dbReference type="HOGENOM" id="CLU_039929_1_1_7"/>
<feature type="transmembrane region" description="Helical" evidence="9">
    <location>
        <begin position="288"/>
        <end position="309"/>
    </location>
</feature>
<feature type="transmembrane region" description="Helical" evidence="9">
    <location>
        <begin position="97"/>
        <end position="116"/>
    </location>
</feature>
<keyword evidence="5" id="KW-0029">Amino-acid transport</keyword>
<dbReference type="GO" id="GO:0005886">
    <property type="term" value="C:plasma membrane"/>
    <property type="evidence" value="ECO:0007669"/>
    <property type="project" value="UniProtKB-SubCell"/>
</dbReference>
<dbReference type="GO" id="GO:0022857">
    <property type="term" value="F:transmembrane transporter activity"/>
    <property type="evidence" value="ECO:0007669"/>
    <property type="project" value="InterPro"/>
</dbReference>
<comment type="subcellular location">
    <subcellularLocation>
        <location evidence="1">Cell membrane</location>
        <topology evidence="1">Multi-pass membrane protein</topology>
    </subcellularLocation>
</comment>
<keyword evidence="3" id="KW-1003">Cell membrane</keyword>
<accession>C7LTE7</accession>
<keyword evidence="11" id="KW-1185">Reference proteome</keyword>
<feature type="transmembrane region" description="Helical" evidence="9">
    <location>
        <begin position="125"/>
        <end position="146"/>
    </location>
</feature>
<evidence type="ECO:0000256" key="5">
    <source>
        <dbReference type="ARBA" id="ARBA00022970"/>
    </source>
</evidence>
<keyword evidence="6 9" id="KW-1133">Transmembrane helix</keyword>
<feature type="transmembrane region" description="Helical" evidence="9">
    <location>
        <begin position="222"/>
        <end position="245"/>
    </location>
</feature>
<gene>
    <name evidence="10" type="ordered locus">Dbac_1408</name>
</gene>
<proteinExistence type="inferred from homology"/>
<keyword evidence="4 9" id="KW-0812">Transmembrane</keyword>
<feature type="transmembrane region" description="Helical" evidence="9">
    <location>
        <begin position="72"/>
        <end position="91"/>
    </location>
</feature>